<keyword evidence="13" id="KW-1185">Reference proteome</keyword>
<feature type="compositionally biased region" description="Basic and acidic residues" evidence="6">
    <location>
        <begin position="970"/>
        <end position="985"/>
    </location>
</feature>
<dbReference type="PANTHER" id="PTHR17972">
    <property type="entry name" value="NUCLEOLAR RNA-ASSOCIATED PROTEIN"/>
    <property type="match status" value="1"/>
</dbReference>
<dbReference type="Proteomes" id="UP000816034">
    <property type="component" value="Unassembled WGS sequence"/>
</dbReference>
<comment type="caution">
    <text evidence="12">The sequence shown here is derived from an EMBL/GenBank/DDBJ whole genome shotgun (WGS) entry which is preliminary data.</text>
</comment>
<feature type="domain" description="Nrap protein" evidence="8">
    <location>
        <begin position="251"/>
        <end position="311"/>
    </location>
</feature>
<evidence type="ECO:0000259" key="9">
    <source>
        <dbReference type="Pfam" id="PF17404"/>
    </source>
</evidence>
<organism evidence="12 13">
    <name type="scientific">Naegleria lovaniensis</name>
    <name type="common">Amoeba</name>
    <dbReference type="NCBI Taxonomy" id="51637"/>
    <lineage>
        <taxon>Eukaryota</taxon>
        <taxon>Discoba</taxon>
        <taxon>Heterolobosea</taxon>
        <taxon>Tetramitia</taxon>
        <taxon>Eutetramitia</taxon>
        <taxon>Vahlkampfiidae</taxon>
        <taxon>Naegleria</taxon>
    </lineage>
</organism>
<feature type="domain" description="Nrap protein" evidence="7">
    <location>
        <begin position="129"/>
        <end position="214"/>
    </location>
</feature>
<protein>
    <recommendedName>
        <fullName evidence="14">Nucleolar protein 6</fullName>
    </recommendedName>
</protein>
<evidence type="ECO:0008006" key="14">
    <source>
        <dbReference type="Google" id="ProtNLM"/>
    </source>
</evidence>
<dbReference type="InterPro" id="IPR035369">
    <property type="entry name" value="Nrap_D4"/>
</dbReference>
<evidence type="ECO:0000256" key="5">
    <source>
        <dbReference type="RuleBase" id="RU364032"/>
    </source>
</evidence>
<dbReference type="GO" id="GO:0032545">
    <property type="term" value="C:CURI complex"/>
    <property type="evidence" value="ECO:0007669"/>
    <property type="project" value="TreeGrafter"/>
</dbReference>
<dbReference type="GeneID" id="68095092"/>
<dbReference type="Pfam" id="PF03813">
    <property type="entry name" value="Nrap"/>
    <property type="match status" value="1"/>
</dbReference>
<comment type="subcellular location">
    <subcellularLocation>
        <location evidence="1 5">Nucleus</location>
        <location evidence="1 5">Nucleolus</location>
    </subcellularLocation>
</comment>
<feature type="domain" description="Nrap protein" evidence="11">
    <location>
        <begin position="668"/>
        <end position="824"/>
    </location>
</feature>
<dbReference type="Pfam" id="PF17405">
    <property type="entry name" value="Nrap_D4"/>
    <property type="match status" value="1"/>
</dbReference>
<proteinExistence type="inferred from homology"/>
<dbReference type="GO" id="GO:0006364">
    <property type="term" value="P:rRNA processing"/>
    <property type="evidence" value="ECO:0007669"/>
    <property type="project" value="TreeGrafter"/>
</dbReference>
<accession>A0AA88GPX0</accession>
<evidence type="ECO:0000256" key="2">
    <source>
        <dbReference type="ARBA" id="ARBA00006674"/>
    </source>
</evidence>
<dbReference type="InterPro" id="IPR035370">
    <property type="entry name" value="Nrap_D5"/>
</dbReference>
<feature type="compositionally biased region" description="Polar residues" evidence="6">
    <location>
        <begin position="986"/>
        <end position="1008"/>
    </location>
</feature>
<dbReference type="Gene3D" id="1.10.1410.10">
    <property type="match status" value="1"/>
</dbReference>
<sequence length="1023" mass="117620">MGEEYVLDDDSAKTQQKKQQHYTQEEIRNLTDTKNLFQSPLFRFSFAEVLKKASLNWKKCTKIEDALRSLKEILDSISQYKAQHLNDIYSSKFIAISDKTKKLACNAPQSIAIVGSYLLRTIAKPYKNIDVAVTMPKGFITSKDYGKTYFEKRAWYLCAMAEHLKKNEIFSQLEIIPFRGDYWKPIIVSNVKIGKNYFKIRIMPSITTDIFAKSLKPENIVEYHRIAEDQFFHKHLEMLHNEMKDCPVLVETAILLRVWARNRNIYQADDSLNGFLLSMLILYLLSQKKINKTMSSFQMIKLLMNWIVKSNDQEGDFNIFHRVSQNAWNELKSEAKLTLAQMKDETSVKSVELLFLTKHTFWHKFDAILNVSIPNSFKHDSEVSTKEKITSTLNTALEGRVKYLRVVGSDEDKVFVGLIFTKNWFEPLIKGPSPHNKEKTEAFKTFWGKKAFMKDFSDGSLSICTEWQVGEDERSVKAIERIANYVLKKHLDKNVDCSVSASDIYSLMKISKVESQTANSEMREAFEKLESIIMDTDIHLIPENICVISPEFYEVAITSPKATNPLLTVLQFRSNARWPDNIEALDKLKQLIYLKYSETLKLKTTPTRRWIDIVCNGFTFRVVVFVSKEINLIKRSGQALNPNVHELEKTLNILPLHCKYSGIFDNTFKEYAETVRLAKSWINTHFMSDYLEDSVVELLCMHVYTDVYSPYKAPKTAICAFFRFLSLLCSHSWFDTPLFVNTSIGDSDVESTQREFSRRSEEYEKLDTKPSMYIVASYNLDYVWTKKNPPAIIVHRMVQFAKNTEIELNEYILSPVTSSLPSLFTSTDMDGYDLIIKLKSEQEIRSSHTSYYPLDSTPTICFIGISKNVSLDLPQQASITNTWCMKPLLLQSSNNKNETNSSSSKNTSPSATNTFNKLQFNMEQFIFELEQLGKGIIHSIKANNDSLAPYFATTEKQQPTSADSTHKRKFVENDGGQKKSKDHRSSSSIGTDVVVSISQPKSKNIQNKNDIDASNKKKKPKLK</sequence>
<dbReference type="AlphaFoldDB" id="A0AA88GPX0"/>
<keyword evidence="4 5" id="KW-0539">Nucleus</keyword>
<comment type="similarity">
    <text evidence="2 5">Belongs to the NRAP family.</text>
</comment>
<gene>
    <name evidence="12" type="ORF">C9374_002637</name>
</gene>
<feature type="domain" description="Nrap protein" evidence="9">
    <location>
        <begin position="363"/>
        <end position="491"/>
    </location>
</feature>
<dbReference type="Pfam" id="PF17404">
    <property type="entry name" value="Nrap_D3"/>
    <property type="match status" value="1"/>
</dbReference>
<dbReference type="InterPro" id="IPR035368">
    <property type="entry name" value="Nrap_D3"/>
</dbReference>
<dbReference type="RefSeq" id="XP_044550183.1">
    <property type="nucleotide sequence ID" value="XM_044692076.1"/>
</dbReference>
<evidence type="ECO:0000313" key="13">
    <source>
        <dbReference type="Proteomes" id="UP000816034"/>
    </source>
</evidence>
<evidence type="ECO:0000259" key="11">
    <source>
        <dbReference type="Pfam" id="PF17406"/>
    </source>
</evidence>
<reference evidence="12 13" key="1">
    <citation type="journal article" date="2018" name="BMC Genomics">
        <title>The genome of Naegleria lovaniensis, the basis for a comparative approach to unravel pathogenicity factors of the human pathogenic amoeba N. fowleri.</title>
        <authorList>
            <person name="Liechti N."/>
            <person name="Schurch N."/>
            <person name="Bruggmann R."/>
            <person name="Wittwer M."/>
        </authorList>
    </citation>
    <scope>NUCLEOTIDE SEQUENCE [LARGE SCALE GENOMIC DNA]</scope>
    <source>
        <strain evidence="12 13">ATCC 30569</strain>
    </source>
</reference>
<dbReference type="Pfam" id="PF17403">
    <property type="entry name" value="Nrap_D2"/>
    <property type="match status" value="1"/>
</dbReference>
<dbReference type="InterPro" id="IPR035082">
    <property type="entry name" value="Nrap_D1"/>
</dbReference>
<dbReference type="EMBL" id="PYSW02000016">
    <property type="protein sequence ID" value="KAG2386191.1"/>
    <property type="molecule type" value="Genomic_DNA"/>
</dbReference>
<evidence type="ECO:0000256" key="1">
    <source>
        <dbReference type="ARBA" id="ARBA00004604"/>
    </source>
</evidence>
<evidence type="ECO:0000313" key="12">
    <source>
        <dbReference type="EMBL" id="KAG2386191.1"/>
    </source>
</evidence>
<dbReference type="InterPro" id="IPR005554">
    <property type="entry name" value="NOL6/Upt22"/>
</dbReference>
<dbReference type="GO" id="GO:0034456">
    <property type="term" value="C:UTP-C complex"/>
    <property type="evidence" value="ECO:0007669"/>
    <property type="project" value="TreeGrafter"/>
</dbReference>
<feature type="compositionally biased region" description="Polar residues" evidence="6">
    <location>
        <begin position="954"/>
        <end position="963"/>
    </location>
</feature>
<dbReference type="Pfam" id="PF17406">
    <property type="entry name" value="Nrap_D5"/>
    <property type="match status" value="1"/>
</dbReference>
<dbReference type="GO" id="GO:0006409">
    <property type="term" value="P:tRNA export from nucleus"/>
    <property type="evidence" value="ECO:0007669"/>
    <property type="project" value="TreeGrafter"/>
</dbReference>
<evidence type="ECO:0000259" key="7">
    <source>
        <dbReference type="Pfam" id="PF03813"/>
    </source>
</evidence>
<evidence type="ECO:0000259" key="8">
    <source>
        <dbReference type="Pfam" id="PF17403"/>
    </source>
</evidence>
<evidence type="ECO:0000256" key="6">
    <source>
        <dbReference type="SAM" id="MobiDB-lite"/>
    </source>
</evidence>
<dbReference type="PANTHER" id="PTHR17972:SF0">
    <property type="entry name" value="NUCLEOLAR PROTEIN 6"/>
    <property type="match status" value="1"/>
</dbReference>
<feature type="domain" description="Nrap protein" evidence="10">
    <location>
        <begin position="512"/>
        <end position="638"/>
    </location>
</feature>
<dbReference type="GO" id="GO:0032040">
    <property type="term" value="C:small-subunit processome"/>
    <property type="evidence" value="ECO:0007669"/>
    <property type="project" value="TreeGrafter"/>
</dbReference>
<name>A0AA88GPX0_NAELO</name>
<evidence type="ECO:0000256" key="3">
    <source>
        <dbReference type="ARBA" id="ARBA00022884"/>
    </source>
</evidence>
<evidence type="ECO:0000259" key="10">
    <source>
        <dbReference type="Pfam" id="PF17405"/>
    </source>
</evidence>
<dbReference type="InterPro" id="IPR035367">
    <property type="entry name" value="Nrap_D2"/>
</dbReference>
<feature type="region of interest" description="Disordered" evidence="6">
    <location>
        <begin position="954"/>
        <end position="1023"/>
    </location>
</feature>
<keyword evidence="3 5" id="KW-0694">RNA-binding</keyword>
<evidence type="ECO:0000256" key="4">
    <source>
        <dbReference type="ARBA" id="ARBA00023242"/>
    </source>
</evidence>
<dbReference type="GO" id="GO:0003723">
    <property type="term" value="F:RNA binding"/>
    <property type="evidence" value="ECO:0007669"/>
    <property type="project" value="UniProtKB-KW"/>
</dbReference>